<evidence type="ECO:0000256" key="4">
    <source>
        <dbReference type="ARBA" id="ARBA00022605"/>
    </source>
</evidence>
<dbReference type="OrthoDB" id="524799at2759"/>
<keyword evidence="6" id="KW-0057">Aromatic amino acid biosynthesis</keyword>
<reference evidence="9" key="1">
    <citation type="submission" date="2020-11" db="EMBL/GenBank/DDBJ databases">
        <authorList>
            <person name="Tran Van P."/>
        </authorList>
    </citation>
    <scope>NUCLEOTIDE SEQUENCE</scope>
</reference>
<dbReference type="Pfam" id="PF00697">
    <property type="entry name" value="PRAI"/>
    <property type="match status" value="1"/>
</dbReference>
<keyword evidence="4" id="KW-0028">Amino-acid biosynthesis</keyword>
<organism evidence="9">
    <name type="scientific">Cyprideis torosa</name>
    <dbReference type="NCBI Taxonomy" id="163714"/>
    <lineage>
        <taxon>Eukaryota</taxon>
        <taxon>Metazoa</taxon>
        <taxon>Ecdysozoa</taxon>
        <taxon>Arthropoda</taxon>
        <taxon>Crustacea</taxon>
        <taxon>Oligostraca</taxon>
        <taxon>Ostracoda</taxon>
        <taxon>Podocopa</taxon>
        <taxon>Podocopida</taxon>
        <taxon>Cytherocopina</taxon>
        <taxon>Cytheroidea</taxon>
        <taxon>Cytherideidae</taxon>
        <taxon>Cyprideis</taxon>
    </lineage>
</organism>
<dbReference type="EC" id="5.3.1.24" evidence="3"/>
<feature type="domain" description="N-(5'phosphoribosyl) anthranilate isomerase (PRAI)" evidence="8">
    <location>
        <begin position="4"/>
        <end position="196"/>
    </location>
</feature>
<evidence type="ECO:0000256" key="1">
    <source>
        <dbReference type="ARBA" id="ARBA00004664"/>
    </source>
</evidence>
<dbReference type="UniPathway" id="UPA00035">
    <property type="reaction ID" value="UER00042"/>
</dbReference>
<dbReference type="InterPro" id="IPR001240">
    <property type="entry name" value="PRAI_dom"/>
</dbReference>
<dbReference type="InterPro" id="IPR011060">
    <property type="entry name" value="RibuloseP-bd_barrel"/>
</dbReference>
<dbReference type="SUPFAM" id="SSF51366">
    <property type="entry name" value="Ribulose-phoshate binding barrel"/>
    <property type="match status" value="1"/>
</dbReference>
<dbReference type="HAMAP" id="MF_00135">
    <property type="entry name" value="PRAI"/>
    <property type="match status" value="1"/>
</dbReference>
<comment type="pathway">
    <text evidence="1">Amino-acid biosynthesis; L-tryptophan biosynthesis; L-tryptophan from chorismate: step 3/5.</text>
</comment>
<evidence type="ECO:0000256" key="2">
    <source>
        <dbReference type="ARBA" id="ARBA00007571"/>
    </source>
</evidence>
<evidence type="ECO:0000259" key="8">
    <source>
        <dbReference type="Pfam" id="PF00697"/>
    </source>
</evidence>
<dbReference type="AlphaFoldDB" id="A0A7R8WXS3"/>
<accession>A0A7R8WXS3</accession>
<dbReference type="InterPro" id="IPR044643">
    <property type="entry name" value="TrpF_fam"/>
</dbReference>
<gene>
    <name evidence="9" type="ORF">CTOB1V02_LOCUS14131</name>
</gene>
<evidence type="ECO:0000256" key="6">
    <source>
        <dbReference type="ARBA" id="ARBA00023141"/>
    </source>
</evidence>
<dbReference type="Gene3D" id="3.20.20.70">
    <property type="entry name" value="Aldolase class I"/>
    <property type="match status" value="1"/>
</dbReference>
<name>A0A7R8WXS3_9CRUS</name>
<evidence type="ECO:0000313" key="9">
    <source>
        <dbReference type="EMBL" id="CAD7236316.1"/>
    </source>
</evidence>
<keyword evidence="5" id="KW-0822">Tryptophan biosynthesis</keyword>
<comment type="similarity">
    <text evidence="2">Belongs to the TrpF family.</text>
</comment>
<dbReference type="PANTHER" id="PTHR42894:SF1">
    <property type="entry name" value="N-(5'-PHOSPHORIBOSYL)ANTHRANILATE ISOMERASE"/>
    <property type="match status" value="1"/>
</dbReference>
<feature type="non-terminal residue" evidence="9">
    <location>
        <position position="214"/>
    </location>
</feature>
<dbReference type="EMBL" id="OB678130">
    <property type="protein sequence ID" value="CAD7236316.1"/>
    <property type="molecule type" value="Genomic_DNA"/>
</dbReference>
<dbReference type="GO" id="GO:0000162">
    <property type="term" value="P:L-tryptophan biosynthetic process"/>
    <property type="evidence" value="ECO:0007669"/>
    <property type="project" value="UniProtKB-UniPathway"/>
</dbReference>
<evidence type="ECO:0000256" key="5">
    <source>
        <dbReference type="ARBA" id="ARBA00022822"/>
    </source>
</evidence>
<dbReference type="PANTHER" id="PTHR42894">
    <property type="entry name" value="N-(5'-PHOSPHORIBOSYL)ANTHRANILATE ISOMERASE"/>
    <property type="match status" value="1"/>
</dbReference>
<proteinExistence type="inferred from homology"/>
<evidence type="ECO:0000256" key="7">
    <source>
        <dbReference type="ARBA" id="ARBA00023235"/>
    </source>
</evidence>
<dbReference type="GO" id="GO:0004640">
    <property type="term" value="F:phosphoribosylanthranilate isomerase activity"/>
    <property type="evidence" value="ECO:0007669"/>
    <property type="project" value="UniProtKB-EC"/>
</dbReference>
<sequence>MTNMEDCHYASVLGVDMVGFIFAKTSPRYIGAEEALKLSRALPPLPLRVGVFVDEDIERVSEVARRVGLGAVQLHGREEPEYCEKLALKLPCVHLIKAFRVNDERQPDDFIPYNGVADAFLLDTFKSGTSGGTGLTFDWSLLRKFALQKPFFLAGGLAPGNIEKALVQTAPFAVDVNSGVEREPGIKDPQLLAKFMAEVQRWNQRNRGTTSSFS</sequence>
<evidence type="ECO:0000256" key="3">
    <source>
        <dbReference type="ARBA" id="ARBA00012572"/>
    </source>
</evidence>
<keyword evidence="7" id="KW-0413">Isomerase</keyword>
<dbReference type="CDD" id="cd00405">
    <property type="entry name" value="PRAI"/>
    <property type="match status" value="1"/>
</dbReference>
<protein>
    <recommendedName>
        <fullName evidence="3">phosphoribosylanthranilate isomerase</fullName>
        <ecNumber evidence="3">5.3.1.24</ecNumber>
    </recommendedName>
</protein>
<dbReference type="InterPro" id="IPR013785">
    <property type="entry name" value="Aldolase_TIM"/>
</dbReference>